<dbReference type="Pfam" id="PF05704">
    <property type="entry name" value="Caps_synth"/>
    <property type="match status" value="1"/>
</dbReference>
<dbReference type="SUPFAM" id="SSF53448">
    <property type="entry name" value="Nucleotide-diphospho-sugar transferases"/>
    <property type="match status" value="1"/>
</dbReference>
<evidence type="ECO:0008006" key="3">
    <source>
        <dbReference type="Google" id="ProtNLM"/>
    </source>
</evidence>
<dbReference type="AlphaFoldDB" id="A0A367FUZ1"/>
<reference evidence="1 2" key="1">
    <citation type="submission" date="2018-02" db="EMBL/GenBank/DDBJ databases">
        <title>Complete genome sequencing of Faecalibacterium prausnitzii strains isolated from the human gut.</title>
        <authorList>
            <person name="Fitzgerald B.C."/>
            <person name="Shkoporov A.N."/>
            <person name="Ross P.R."/>
            <person name="Hill C."/>
        </authorList>
    </citation>
    <scope>NUCLEOTIDE SEQUENCE [LARGE SCALE GENOMIC DNA]</scope>
    <source>
        <strain evidence="1 2">APC942/31-1</strain>
    </source>
</reference>
<dbReference type="GO" id="GO:0016757">
    <property type="term" value="F:glycosyltransferase activity"/>
    <property type="evidence" value="ECO:0007669"/>
    <property type="project" value="InterPro"/>
</dbReference>
<gene>
    <name evidence="1" type="ORF">C4886_17665</name>
</gene>
<proteinExistence type="predicted"/>
<dbReference type="InterPro" id="IPR029044">
    <property type="entry name" value="Nucleotide-diphossugar_trans"/>
</dbReference>
<protein>
    <recommendedName>
        <fullName evidence="3">Capsular biosynthesis protein</fullName>
    </recommendedName>
</protein>
<sequence>ALSLYNTIEFKVSFFYAKSRTCSFIVTSDNMCDYVKFPEFILEKWRAGQITHTHMTDLLRLELLIKYGGMWIDATVLCTSRRENIPDYFFHSDLFFYQTLKPGRDGQAQPVSSWLISAKTNNKILEMARFLCYEYWKKNNEMVDYFLFHDFAMISLEHNEEEWKKVIPRDNAAPHMLLLRLFDKYDENIWNAIKEQTPFHKLTYKFDINQSSNDKSYYGVLFNKV</sequence>
<comment type="caution">
    <text evidence="1">The sequence shown here is derived from an EMBL/GenBank/DDBJ whole genome shotgun (WGS) entry which is preliminary data.</text>
</comment>
<organism evidence="1 2">
    <name type="scientific">Blautia obeum</name>
    <dbReference type="NCBI Taxonomy" id="40520"/>
    <lineage>
        <taxon>Bacteria</taxon>
        <taxon>Bacillati</taxon>
        <taxon>Bacillota</taxon>
        <taxon>Clostridia</taxon>
        <taxon>Lachnospirales</taxon>
        <taxon>Lachnospiraceae</taxon>
        <taxon>Blautia</taxon>
    </lineage>
</organism>
<accession>A0A367FUZ1</accession>
<feature type="non-terminal residue" evidence="1">
    <location>
        <position position="1"/>
    </location>
</feature>
<name>A0A367FUZ1_9FIRM</name>
<evidence type="ECO:0000313" key="1">
    <source>
        <dbReference type="EMBL" id="RCH41564.1"/>
    </source>
</evidence>
<dbReference type="Proteomes" id="UP000253208">
    <property type="component" value="Unassembled WGS sequence"/>
</dbReference>
<dbReference type="InterPro" id="IPR008441">
    <property type="entry name" value="AfumC-like_glycosyl_Trfase"/>
</dbReference>
<dbReference type="EMBL" id="PSQG01000046">
    <property type="protein sequence ID" value="RCH41564.1"/>
    <property type="molecule type" value="Genomic_DNA"/>
</dbReference>
<dbReference type="Gene3D" id="3.90.550.20">
    <property type="match status" value="1"/>
</dbReference>
<dbReference type="RefSeq" id="WP_242982030.1">
    <property type="nucleotide sequence ID" value="NZ_PSQG01000046.1"/>
</dbReference>
<evidence type="ECO:0000313" key="2">
    <source>
        <dbReference type="Proteomes" id="UP000253208"/>
    </source>
</evidence>